<dbReference type="GO" id="GO:0016787">
    <property type="term" value="F:hydrolase activity"/>
    <property type="evidence" value="ECO:0007669"/>
    <property type="project" value="UniProtKB-KW"/>
</dbReference>
<dbReference type="InterPro" id="IPR036866">
    <property type="entry name" value="RibonucZ/Hydroxyglut_hydro"/>
</dbReference>
<accession>A0A832VMH1</accession>
<dbReference type="EMBL" id="DUIH01000006">
    <property type="protein sequence ID" value="HIH69271.1"/>
    <property type="molecule type" value="Genomic_DNA"/>
</dbReference>
<dbReference type="PANTHER" id="PTHR43546:SF8">
    <property type="entry name" value="METALLO-BETA-LACTAMASE DOMAIN-CONTAINING PROTEIN"/>
    <property type="match status" value="1"/>
</dbReference>
<sequence length="213" mass="23527">MSSTTYENIEITWLGHASFRLSGVGKVMYIDPYVLDDEPPMADIVLATHEHYDHCPRDNIMRILREDGVVITTRGCASSLVGIQCRRVKDGDVIDVDGVRVEAVPAYNIGKPFHPRGLGVGFIIEMGGVRIYHAGDTDLVPEMENVRADVALLPIGGTYTMSPTEAVEAACKISPKVVIPMHYNYLSGLEQDAHSFALQLKQRAPHIEVRILE</sequence>
<dbReference type="InterPro" id="IPR001279">
    <property type="entry name" value="Metallo-B-lactamas"/>
</dbReference>
<dbReference type="PANTHER" id="PTHR43546">
    <property type="entry name" value="UPF0173 METAL-DEPENDENT HYDROLASE MJ1163-RELATED"/>
    <property type="match status" value="1"/>
</dbReference>
<protein>
    <submittedName>
        <fullName evidence="2">MBL fold metallo-hydrolase</fullName>
    </submittedName>
</protein>
<dbReference type="InterPro" id="IPR050114">
    <property type="entry name" value="UPF0173_UPF0282_UlaG_hydrolase"/>
</dbReference>
<comment type="caution">
    <text evidence="2">The sequence shown here is derived from an EMBL/GenBank/DDBJ whole genome shotgun (WGS) entry which is preliminary data.</text>
</comment>
<gene>
    <name evidence="2" type="ORF">HA299_01415</name>
</gene>
<proteinExistence type="predicted"/>
<feature type="domain" description="Metallo-beta-lactamase" evidence="1">
    <location>
        <begin position="15"/>
        <end position="182"/>
    </location>
</feature>
<dbReference type="Pfam" id="PF13483">
    <property type="entry name" value="Lactamase_B_3"/>
    <property type="match status" value="1"/>
</dbReference>
<dbReference type="Gene3D" id="3.60.15.10">
    <property type="entry name" value="Ribonuclease Z/Hydroxyacylglutathione hydrolase-like"/>
    <property type="match status" value="1"/>
</dbReference>
<evidence type="ECO:0000313" key="2">
    <source>
        <dbReference type="EMBL" id="HIH69271.1"/>
    </source>
</evidence>
<evidence type="ECO:0000259" key="1">
    <source>
        <dbReference type="SMART" id="SM00849"/>
    </source>
</evidence>
<keyword evidence="2" id="KW-0378">Hydrolase</keyword>
<reference evidence="2" key="1">
    <citation type="journal article" date="2020" name="bioRxiv">
        <title>A rank-normalized archaeal taxonomy based on genome phylogeny resolves widespread incomplete and uneven classifications.</title>
        <authorList>
            <person name="Rinke C."/>
            <person name="Chuvochina M."/>
            <person name="Mussig A.J."/>
            <person name="Chaumeil P.-A."/>
            <person name="Waite D.W."/>
            <person name="Whitman W.B."/>
            <person name="Parks D.H."/>
            <person name="Hugenholtz P."/>
        </authorList>
    </citation>
    <scope>NUCLEOTIDE SEQUENCE</scope>
    <source>
        <strain evidence="2">UBA12518</strain>
    </source>
</reference>
<evidence type="ECO:0000313" key="3">
    <source>
        <dbReference type="Proteomes" id="UP000600363"/>
    </source>
</evidence>
<dbReference type="Proteomes" id="UP000600363">
    <property type="component" value="Unassembled WGS sequence"/>
</dbReference>
<dbReference type="AlphaFoldDB" id="A0A832VMH1"/>
<dbReference type="RefSeq" id="WP_042686695.1">
    <property type="nucleotide sequence ID" value="NZ_DUIH01000006.1"/>
</dbReference>
<name>A0A832VMH1_9EURY</name>
<dbReference type="SMART" id="SM00849">
    <property type="entry name" value="Lactamase_B"/>
    <property type="match status" value="1"/>
</dbReference>
<dbReference type="SUPFAM" id="SSF56281">
    <property type="entry name" value="Metallo-hydrolase/oxidoreductase"/>
    <property type="match status" value="1"/>
</dbReference>
<organism evidence="2 3">
    <name type="scientific">Methermicoccus shengliensis</name>
    <dbReference type="NCBI Taxonomy" id="660064"/>
    <lineage>
        <taxon>Archaea</taxon>
        <taxon>Methanobacteriati</taxon>
        <taxon>Methanobacteriota</taxon>
        <taxon>Stenosarchaea group</taxon>
        <taxon>Methanomicrobia</taxon>
        <taxon>Methanosarcinales</taxon>
        <taxon>Methermicoccaceae</taxon>
        <taxon>Methermicoccus</taxon>
    </lineage>
</organism>